<name>A0ABT1YTH7_9BACL</name>
<evidence type="ECO:0000259" key="1">
    <source>
        <dbReference type="Pfam" id="PF04069"/>
    </source>
</evidence>
<dbReference type="RefSeq" id="WP_258217983.1">
    <property type="nucleotide sequence ID" value="NZ_JANQBD010000044.1"/>
</dbReference>
<dbReference type="InterPro" id="IPR007210">
    <property type="entry name" value="ABC_Gly_betaine_transp_sub-bd"/>
</dbReference>
<comment type="caution">
    <text evidence="2">The sequence shown here is derived from an EMBL/GenBank/DDBJ whole genome shotgun (WGS) entry which is preliminary data.</text>
</comment>
<evidence type="ECO:0000313" key="2">
    <source>
        <dbReference type="EMBL" id="MCR8636483.1"/>
    </source>
</evidence>
<dbReference type="EMBL" id="JANQBD010000044">
    <property type="protein sequence ID" value="MCR8636483.1"/>
    <property type="molecule type" value="Genomic_DNA"/>
</dbReference>
<keyword evidence="3" id="KW-1185">Reference proteome</keyword>
<reference evidence="2 3" key="1">
    <citation type="submission" date="2022-08" db="EMBL/GenBank/DDBJ databases">
        <title>Paenibacillus endoradicis sp. nov., Paenibacillus radicibacter sp. nov and Paenibacillus pararadicis sp. nov., three cold-adapted plant growth-promoting bacteria isolated from root of Larix gmelinii in Great Khingan.</title>
        <authorList>
            <person name="Xue H."/>
        </authorList>
    </citation>
    <scope>NUCLEOTIDE SEQUENCE [LARGE SCALE GENOMIC DNA]</scope>
    <source>
        <strain evidence="2 3">N5-1-1-5</strain>
    </source>
</reference>
<organism evidence="2 3">
    <name type="scientific">Paenibacillus radicis</name>
    <name type="common">ex Xue et al. 2023</name>
    <dbReference type="NCBI Taxonomy" id="2972489"/>
    <lineage>
        <taxon>Bacteria</taxon>
        <taxon>Bacillati</taxon>
        <taxon>Bacillota</taxon>
        <taxon>Bacilli</taxon>
        <taxon>Bacillales</taxon>
        <taxon>Paenibacillaceae</taxon>
        <taxon>Paenibacillus</taxon>
    </lineage>
</organism>
<accession>A0ABT1YTH7</accession>
<sequence length="300" mass="33815">MIRGITGTIGILVLSMSVLLAGCSKGKGDTIKIGAQTYTEPKIIAEMYKALVEERTELKVQVVPDLAASPVIIQAMKSKELDIATLYSGEIFNGYFEIEQTKDRAKVLQQAQAGFDKSMDFKWFDPYGFENTYAFTVRKELADQYKLENISDLTDKAKDMKIGVDTTWLERDNDGYKAFMKHYGGLSFGQTLPMEIGLVYEAVSNKKVDIVLAYSTDARIKQFELKTLKDDKQFFPPYDASAVVRKETLQKHPELNDVIQLLVGKINAETMVGLNYEVDVKKRNEKDVAVEFLKKTGLLK</sequence>
<protein>
    <submittedName>
        <fullName evidence="2">Osmoprotectant ABC transporter substrate-binding protein</fullName>
    </submittedName>
</protein>
<dbReference type="Proteomes" id="UP001300012">
    <property type="component" value="Unassembled WGS sequence"/>
</dbReference>
<dbReference type="PROSITE" id="PS51257">
    <property type="entry name" value="PROKAR_LIPOPROTEIN"/>
    <property type="match status" value="1"/>
</dbReference>
<feature type="domain" description="ABC-type glycine betaine transport system substrate-binding" evidence="1">
    <location>
        <begin position="29"/>
        <end position="295"/>
    </location>
</feature>
<evidence type="ECO:0000313" key="3">
    <source>
        <dbReference type="Proteomes" id="UP001300012"/>
    </source>
</evidence>
<dbReference type="SUPFAM" id="SSF53850">
    <property type="entry name" value="Periplasmic binding protein-like II"/>
    <property type="match status" value="1"/>
</dbReference>
<dbReference type="Gene3D" id="3.40.190.10">
    <property type="entry name" value="Periplasmic binding protein-like II"/>
    <property type="match status" value="1"/>
</dbReference>
<proteinExistence type="predicted"/>
<dbReference type="Pfam" id="PF04069">
    <property type="entry name" value="OpuAC"/>
    <property type="match status" value="1"/>
</dbReference>
<gene>
    <name evidence="2" type="ORF">NV381_35435</name>
</gene>
<dbReference type="Gene3D" id="3.40.190.120">
    <property type="entry name" value="Osmoprotection protein (prox), domain 2"/>
    <property type="match status" value="1"/>
</dbReference>